<gene>
    <name evidence="7" type="ORF">CSB45_03895</name>
</gene>
<keyword evidence="3" id="KW-0998">Cell outer membrane</keyword>
<dbReference type="PROSITE" id="PS51257">
    <property type="entry name" value="PROKAR_LIPOPROTEIN"/>
    <property type="match status" value="1"/>
</dbReference>
<evidence type="ECO:0000256" key="1">
    <source>
        <dbReference type="ARBA" id="ARBA00004442"/>
    </source>
</evidence>
<dbReference type="Proteomes" id="UP000229740">
    <property type="component" value="Unassembled WGS sequence"/>
</dbReference>
<organism evidence="7 8">
    <name type="scientific">candidate division KSB3 bacterium</name>
    <dbReference type="NCBI Taxonomy" id="2044937"/>
    <lineage>
        <taxon>Bacteria</taxon>
        <taxon>candidate division KSB3</taxon>
    </lineage>
</organism>
<dbReference type="PROSITE" id="PS51123">
    <property type="entry name" value="OMPA_2"/>
    <property type="match status" value="1"/>
</dbReference>
<dbReference type="CDD" id="cd07185">
    <property type="entry name" value="OmpA_C-like"/>
    <property type="match status" value="1"/>
</dbReference>
<comment type="subcellular location">
    <subcellularLocation>
        <location evidence="1">Cell outer membrane</location>
    </subcellularLocation>
</comment>
<dbReference type="GO" id="GO:0009279">
    <property type="term" value="C:cell outer membrane"/>
    <property type="evidence" value="ECO:0007669"/>
    <property type="project" value="UniProtKB-SubCell"/>
</dbReference>
<accession>A0A2G6E7Y7</accession>
<evidence type="ECO:0000259" key="6">
    <source>
        <dbReference type="PROSITE" id="PS51123"/>
    </source>
</evidence>
<dbReference type="InterPro" id="IPR036737">
    <property type="entry name" value="OmpA-like_sf"/>
</dbReference>
<dbReference type="PRINTS" id="PR01021">
    <property type="entry name" value="OMPADOMAIN"/>
</dbReference>
<dbReference type="Pfam" id="PF00691">
    <property type="entry name" value="OmpA"/>
    <property type="match status" value="1"/>
</dbReference>
<dbReference type="InterPro" id="IPR050330">
    <property type="entry name" value="Bact_OuterMem_StrucFunc"/>
</dbReference>
<evidence type="ECO:0000256" key="5">
    <source>
        <dbReference type="SAM" id="SignalP"/>
    </source>
</evidence>
<reference evidence="7 8" key="1">
    <citation type="submission" date="2017-10" db="EMBL/GenBank/DDBJ databases">
        <title>Novel microbial diversity and functional potential in the marine mammal oral microbiome.</title>
        <authorList>
            <person name="Dudek N.K."/>
            <person name="Sun C.L."/>
            <person name="Burstein D."/>
            <person name="Kantor R.S."/>
            <person name="Aliaga Goltsman D.S."/>
            <person name="Bik E.M."/>
            <person name="Thomas B.C."/>
            <person name="Banfield J.F."/>
            <person name="Relman D.A."/>
        </authorList>
    </citation>
    <scope>NUCLEOTIDE SEQUENCE [LARGE SCALE GENOMIC DNA]</scope>
    <source>
        <strain evidence="7">DOLZORAL124_49_17</strain>
    </source>
</reference>
<dbReference type="Gene3D" id="3.30.1330.60">
    <property type="entry name" value="OmpA-like domain"/>
    <property type="match status" value="1"/>
</dbReference>
<dbReference type="PANTHER" id="PTHR30329:SF21">
    <property type="entry name" value="LIPOPROTEIN YIAD-RELATED"/>
    <property type="match status" value="1"/>
</dbReference>
<feature type="signal peptide" evidence="5">
    <location>
        <begin position="1"/>
        <end position="27"/>
    </location>
</feature>
<protein>
    <recommendedName>
        <fullName evidence="6">OmpA-like domain-containing protein</fullName>
    </recommendedName>
</protein>
<comment type="caution">
    <text evidence="7">The sequence shown here is derived from an EMBL/GenBank/DDBJ whole genome shotgun (WGS) entry which is preliminary data.</text>
</comment>
<feature type="domain" description="OmpA-like" evidence="6">
    <location>
        <begin position="137"/>
        <end position="255"/>
    </location>
</feature>
<keyword evidence="2 4" id="KW-0472">Membrane</keyword>
<dbReference type="SUPFAM" id="SSF103088">
    <property type="entry name" value="OmpA-like"/>
    <property type="match status" value="1"/>
</dbReference>
<evidence type="ECO:0000256" key="4">
    <source>
        <dbReference type="PROSITE-ProRule" id="PRU00473"/>
    </source>
</evidence>
<dbReference type="PANTHER" id="PTHR30329">
    <property type="entry name" value="STATOR ELEMENT OF FLAGELLAR MOTOR COMPLEX"/>
    <property type="match status" value="1"/>
</dbReference>
<proteinExistence type="predicted"/>
<sequence>MRQHRQKSALYFLGVFLLALSSGCTTPQTLDTLLGKDIAAHRAQGQGQSCPAIIRFHASPTTVNCGGEVFLTLAALAPDAEEIYYHWEIEGENFDSGTHAVWKTPACTYFKDPQQLYSIRGVASDGECSVAQTRGVQVLCDCPLELKVNFAFGKADLDKTSIAILDILGSTLNNYPSYSISIEGHTDSIGTRASNQTLGKQRAEAVKNYLISRWRVRPERFITRSFGEESPVAPNDTNAGRAQNRRAEIFRIRLNRE</sequence>
<evidence type="ECO:0000256" key="2">
    <source>
        <dbReference type="ARBA" id="ARBA00023136"/>
    </source>
</evidence>
<name>A0A2G6E7Y7_9BACT</name>
<dbReference type="InterPro" id="IPR006664">
    <property type="entry name" value="OMP_bac"/>
</dbReference>
<dbReference type="EMBL" id="PDPS01000023">
    <property type="protein sequence ID" value="PID58219.1"/>
    <property type="molecule type" value="Genomic_DNA"/>
</dbReference>
<evidence type="ECO:0000313" key="8">
    <source>
        <dbReference type="Proteomes" id="UP000229740"/>
    </source>
</evidence>
<keyword evidence="5" id="KW-0732">Signal</keyword>
<dbReference type="InterPro" id="IPR006665">
    <property type="entry name" value="OmpA-like"/>
</dbReference>
<evidence type="ECO:0000256" key="3">
    <source>
        <dbReference type="ARBA" id="ARBA00023237"/>
    </source>
</evidence>
<dbReference type="AlphaFoldDB" id="A0A2G6E7Y7"/>
<feature type="chain" id="PRO_5013620181" description="OmpA-like domain-containing protein" evidence="5">
    <location>
        <begin position="28"/>
        <end position="257"/>
    </location>
</feature>
<evidence type="ECO:0000313" key="7">
    <source>
        <dbReference type="EMBL" id="PID58219.1"/>
    </source>
</evidence>